<evidence type="ECO:0000259" key="1">
    <source>
        <dbReference type="Pfam" id="PF01627"/>
    </source>
</evidence>
<dbReference type="InterPro" id="IPR036641">
    <property type="entry name" value="HPT_dom_sf"/>
</dbReference>
<organism evidence="2 3">
    <name type="scientific">Isoptericola chiayiensis</name>
    <dbReference type="NCBI Taxonomy" id="579446"/>
    <lineage>
        <taxon>Bacteria</taxon>
        <taxon>Bacillati</taxon>
        <taxon>Actinomycetota</taxon>
        <taxon>Actinomycetes</taxon>
        <taxon>Micrococcales</taxon>
        <taxon>Promicromonosporaceae</taxon>
        <taxon>Isoptericola</taxon>
    </lineage>
</organism>
<name>A0ABP8YGY5_9MICO</name>
<dbReference type="RefSeq" id="WP_172150427.1">
    <property type="nucleotide sequence ID" value="NZ_JABEZT010000003.1"/>
</dbReference>
<feature type="domain" description="HPt" evidence="1">
    <location>
        <begin position="28"/>
        <end position="102"/>
    </location>
</feature>
<reference evidence="3" key="1">
    <citation type="journal article" date="2019" name="Int. J. Syst. Evol. Microbiol.">
        <title>The Global Catalogue of Microorganisms (GCM) 10K type strain sequencing project: providing services to taxonomists for standard genome sequencing and annotation.</title>
        <authorList>
            <consortium name="The Broad Institute Genomics Platform"/>
            <consortium name="The Broad Institute Genome Sequencing Center for Infectious Disease"/>
            <person name="Wu L."/>
            <person name="Ma J."/>
        </authorList>
    </citation>
    <scope>NUCLEOTIDE SEQUENCE [LARGE SCALE GENOMIC DNA]</scope>
    <source>
        <strain evidence="3">JCM 18063</strain>
    </source>
</reference>
<gene>
    <name evidence="2" type="ORF">GCM10023216_21760</name>
</gene>
<evidence type="ECO:0000313" key="2">
    <source>
        <dbReference type="EMBL" id="GAA4729826.1"/>
    </source>
</evidence>
<keyword evidence="3" id="KW-1185">Reference proteome</keyword>
<dbReference type="InterPro" id="IPR008207">
    <property type="entry name" value="Sig_transdc_His_kin_Hpt_dom"/>
</dbReference>
<evidence type="ECO:0000313" key="3">
    <source>
        <dbReference type="Proteomes" id="UP001500956"/>
    </source>
</evidence>
<comment type="caution">
    <text evidence="2">The sequence shown here is derived from an EMBL/GenBank/DDBJ whole genome shotgun (WGS) entry which is preliminary data.</text>
</comment>
<sequence length="118" mass="12560">MSSSADRDDDGLADAVAALATRARRRNRARVEQVVRLLGPAGEAVEDPEARDHARRLCHAVAGSAGTFGDDELAESARDLEGTLDESPAVDEVVAMVGRLRDAVPGDERPDPTILRES</sequence>
<dbReference type="Proteomes" id="UP001500956">
    <property type="component" value="Unassembled WGS sequence"/>
</dbReference>
<proteinExistence type="predicted"/>
<dbReference type="SUPFAM" id="SSF47226">
    <property type="entry name" value="Histidine-containing phosphotransfer domain, HPT domain"/>
    <property type="match status" value="1"/>
</dbReference>
<dbReference type="EMBL" id="BAABID010000009">
    <property type="protein sequence ID" value="GAA4729826.1"/>
    <property type="molecule type" value="Genomic_DNA"/>
</dbReference>
<accession>A0ABP8YGY5</accession>
<dbReference type="Pfam" id="PF01627">
    <property type="entry name" value="Hpt"/>
    <property type="match status" value="1"/>
</dbReference>
<protein>
    <recommendedName>
        <fullName evidence="1">HPt domain-containing protein</fullName>
    </recommendedName>
</protein>